<dbReference type="PANTHER" id="PTHR45184">
    <property type="entry name" value="DNAJ PROTEIN ERDJ3A"/>
    <property type="match status" value="1"/>
</dbReference>
<dbReference type="PRINTS" id="PR00625">
    <property type="entry name" value="JDOMAIN"/>
</dbReference>
<feature type="chain" id="PRO_5024450460" description="J domain-containing protein" evidence="3">
    <location>
        <begin position="23"/>
        <end position="583"/>
    </location>
</feature>
<evidence type="ECO:0000256" key="1">
    <source>
        <dbReference type="ARBA" id="ARBA00023186"/>
    </source>
</evidence>
<evidence type="ECO:0000313" key="6">
    <source>
        <dbReference type="Proteomes" id="UP000326939"/>
    </source>
</evidence>
<dbReference type="InterPro" id="IPR036249">
    <property type="entry name" value="Thioredoxin-like_sf"/>
</dbReference>
<dbReference type="PROSITE" id="PS50076">
    <property type="entry name" value="DNAJ_2"/>
    <property type="match status" value="1"/>
</dbReference>
<dbReference type="FunFam" id="1.10.287.110:FF:000045">
    <property type="entry name" value="Molecular chaperone DnaJ"/>
    <property type="match status" value="1"/>
</dbReference>
<feature type="compositionally biased region" description="Low complexity" evidence="2">
    <location>
        <begin position="177"/>
        <end position="191"/>
    </location>
</feature>
<dbReference type="InterPro" id="IPR052842">
    <property type="entry name" value="ER_Co-chaperone"/>
</dbReference>
<feature type="region of interest" description="Disordered" evidence="2">
    <location>
        <begin position="175"/>
        <end position="194"/>
    </location>
</feature>
<dbReference type="EMBL" id="VDCV01000016">
    <property type="protein sequence ID" value="KAB5520043.1"/>
    <property type="molecule type" value="Genomic_DNA"/>
</dbReference>
<organism evidence="5 6">
    <name type="scientific">Salix brachista</name>
    <dbReference type="NCBI Taxonomy" id="2182728"/>
    <lineage>
        <taxon>Eukaryota</taxon>
        <taxon>Viridiplantae</taxon>
        <taxon>Streptophyta</taxon>
        <taxon>Embryophyta</taxon>
        <taxon>Tracheophyta</taxon>
        <taxon>Spermatophyta</taxon>
        <taxon>Magnoliopsida</taxon>
        <taxon>eudicotyledons</taxon>
        <taxon>Gunneridae</taxon>
        <taxon>Pentapetalae</taxon>
        <taxon>rosids</taxon>
        <taxon>fabids</taxon>
        <taxon>Malpighiales</taxon>
        <taxon>Salicaceae</taxon>
        <taxon>Saliceae</taxon>
        <taxon>Salix</taxon>
    </lineage>
</organism>
<name>A0A5N5JRV0_9ROSI</name>
<dbReference type="InterPro" id="IPR018253">
    <property type="entry name" value="DnaJ_domain_CS"/>
</dbReference>
<accession>A0A5N5JRV0</accession>
<dbReference type="Pfam" id="PF00226">
    <property type="entry name" value="DnaJ"/>
    <property type="match status" value="1"/>
</dbReference>
<feature type="domain" description="J" evidence="4">
    <location>
        <begin position="26"/>
        <end position="90"/>
    </location>
</feature>
<dbReference type="Proteomes" id="UP000326939">
    <property type="component" value="Chromosome 16"/>
</dbReference>
<keyword evidence="6" id="KW-1185">Reference proteome</keyword>
<gene>
    <name evidence="5" type="ORF">DKX38_024362</name>
</gene>
<dbReference type="SUPFAM" id="SSF52833">
    <property type="entry name" value="Thioredoxin-like"/>
    <property type="match status" value="1"/>
</dbReference>
<proteinExistence type="predicted"/>
<dbReference type="Gene3D" id="1.10.287.110">
    <property type="entry name" value="DnaJ domain"/>
    <property type="match status" value="1"/>
</dbReference>
<comment type="caution">
    <text evidence="5">The sequence shown here is derived from an EMBL/GenBank/DDBJ whole genome shotgun (WGS) entry which is preliminary data.</text>
</comment>
<dbReference type="Gene3D" id="3.40.30.10">
    <property type="entry name" value="Glutaredoxin"/>
    <property type="match status" value="1"/>
</dbReference>
<protein>
    <recommendedName>
        <fullName evidence="4">J domain-containing protein</fullName>
    </recommendedName>
</protein>
<reference evidence="6" key="1">
    <citation type="journal article" date="2019" name="Gigascience">
        <title>De novo genome assembly of the endangered Acer yangbiense, a plant species with extremely small populations endemic to Yunnan Province, China.</title>
        <authorList>
            <person name="Yang J."/>
            <person name="Wariss H.M."/>
            <person name="Tao L."/>
            <person name="Zhang R."/>
            <person name="Yun Q."/>
            <person name="Hollingsworth P."/>
            <person name="Dao Z."/>
            <person name="Luo G."/>
            <person name="Guo H."/>
            <person name="Ma Y."/>
            <person name="Sun W."/>
        </authorList>
    </citation>
    <scope>NUCLEOTIDE SEQUENCE [LARGE SCALE GENOMIC DNA]</scope>
    <source>
        <strain evidence="6">cv. br00</strain>
    </source>
</reference>
<dbReference type="SMART" id="SM00271">
    <property type="entry name" value="DnaJ"/>
    <property type="match status" value="1"/>
</dbReference>
<dbReference type="CDD" id="cd06257">
    <property type="entry name" value="DnaJ"/>
    <property type="match status" value="1"/>
</dbReference>
<evidence type="ECO:0000259" key="4">
    <source>
        <dbReference type="PROSITE" id="PS50076"/>
    </source>
</evidence>
<sequence length="583" mass="64694">MKTRYTVPSLLLLSLILLTLEAKTIDPYKVLGVEKNAGQREIQKAFHKLSLQYHPDKNKNKGAQEKFAEINNAYEILSDEEKRKNYDLYGDEKGNPGFNAGYPEDQGGYSYFTNGGQGKNSYTFRPGDWQDMGDQGNSRSFSFSFGGSSSQSSFGFGLNDIFSNFFGGDLGGGKFGGSTRSQSRSQTGSRSSPKRIKAINSQVFNKEIAGQGMTWILLSYTSLLKGNQYYESIVQEVADSLQGALKVGSINCETEMSFCKELGTQPRRVPRVFVYSNKASDKGSLVEYNGDLVAKTLKSFCQDHLPRFSKRIDLKQLQSYSGEEENLPRVLLLSTKKDTPMIWRALSGLFHKRFIFNDVEVHDVTDPVTKKLGVDSLPAIVGWLSNGEKHVLKSGISVKDLKSAVHDLSTLLEGFEKKNKKPAARKDRTASKDRKAQADSGKWISFETMDMITKGNIFTCEMGHMKEFKAWWKNLSVLSKYKNWSLSPQVSSLVCGGSSTALAELEEWSTSSSLDSSQQSLNKTIQFIKIIACTPQKSMFLIHINLICTPRVQGFHGNCVISVRTGPCGACNPMVAIDGVMVV</sequence>
<evidence type="ECO:0000256" key="2">
    <source>
        <dbReference type="SAM" id="MobiDB-lite"/>
    </source>
</evidence>
<dbReference type="AlphaFoldDB" id="A0A5N5JRV0"/>
<dbReference type="InterPro" id="IPR001623">
    <property type="entry name" value="DnaJ_domain"/>
</dbReference>
<keyword evidence="3" id="KW-0732">Signal</keyword>
<keyword evidence="1" id="KW-0143">Chaperone</keyword>
<dbReference type="PROSITE" id="PS00636">
    <property type="entry name" value="DNAJ_1"/>
    <property type="match status" value="1"/>
</dbReference>
<dbReference type="SUPFAM" id="SSF46565">
    <property type="entry name" value="Chaperone J-domain"/>
    <property type="match status" value="1"/>
</dbReference>
<evidence type="ECO:0000256" key="3">
    <source>
        <dbReference type="SAM" id="SignalP"/>
    </source>
</evidence>
<dbReference type="InterPro" id="IPR036869">
    <property type="entry name" value="J_dom_sf"/>
</dbReference>
<evidence type="ECO:0000313" key="5">
    <source>
        <dbReference type="EMBL" id="KAB5520043.1"/>
    </source>
</evidence>
<feature type="signal peptide" evidence="3">
    <location>
        <begin position="1"/>
        <end position="22"/>
    </location>
</feature>
<dbReference type="PANTHER" id="PTHR45184:SF1">
    <property type="entry name" value="DNAJ PROTEIN ERDJ3A"/>
    <property type="match status" value="1"/>
</dbReference>